<dbReference type="RefSeq" id="WP_136891441.1">
    <property type="nucleotide sequence ID" value="NZ_CP034413.3"/>
</dbReference>
<keyword evidence="3" id="KW-1185">Reference proteome</keyword>
<evidence type="ECO:0000313" key="3">
    <source>
        <dbReference type="Proteomes" id="UP000298642"/>
    </source>
</evidence>
<dbReference type="EMBL" id="CP034413">
    <property type="protein sequence ID" value="QCI59877.1"/>
    <property type="molecule type" value="Genomic_DNA"/>
</dbReference>
<dbReference type="InterPro" id="IPR036388">
    <property type="entry name" value="WH-like_DNA-bd_sf"/>
</dbReference>
<dbReference type="Proteomes" id="UP000298642">
    <property type="component" value="Chromosome"/>
</dbReference>
<dbReference type="PANTHER" id="PTHR23131:SF4">
    <property type="entry name" value="METALLO-BETA-LACTAMASE SUPERFAMILY POTEIN"/>
    <property type="match status" value="1"/>
</dbReference>
<keyword evidence="2" id="KW-0378">Hydrolase</keyword>
<dbReference type="SMART" id="SM00849">
    <property type="entry name" value="Lactamase_B"/>
    <property type="match status" value="1"/>
</dbReference>
<dbReference type="AlphaFoldDB" id="A0A4D7B025"/>
<dbReference type="InterPro" id="IPR050662">
    <property type="entry name" value="Sec-metab_biosynth-thioest"/>
</dbReference>
<dbReference type="Gene3D" id="1.10.10.10">
    <property type="entry name" value="Winged helix-like DNA-binding domain superfamily/Winged helix DNA-binding domain"/>
    <property type="match status" value="1"/>
</dbReference>
<evidence type="ECO:0000313" key="2">
    <source>
        <dbReference type="EMBL" id="QCI59877.1"/>
    </source>
</evidence>
<name>A0A4D7B025_9FIRM</name>
<gene>
    <name evidence="2" type="ORF">EIO64_12150</name>
</gene>
<sequence>MAERLAEDLWRLDIPLVGNPLKNLNSYLLTGERSLLIDTGFRQQSCREAMERQLAETHVDRDRLDIFCTHLHSDHTGLAPELIRPGCRIYIGEIDSPGVKNASDPSCWKRLYGEYVRDGFTQAEMEALWGDNPAQTAAPPWREGLYTELQDGAALHYGGRMLRCVLTPGHTPGHLCLYDPARRRLFCGDHVLFHITPNICRWQGVEDSLGDYLSSLDRTAALDTAELYPAHRAETGDLRQRTAELKAHHARRLEDTLRTVEKAPGLTAYQIAGRMRWSIRCRNWADFPLAQKFFAVGEALAHLDHLEAQRRVFRQEIHGKRVYFAGVGDKI</sequence>
<proteinExistence type="predicted"/>
<accession>A0A4D7B025</accession>
<reference evidence="3" key="1">
    <citation type="submission" date="2018-12" db="EMBL/GenBank/DDBJ databases">
        <title>Dusodibacter welbiota gen. nov., sp. nov., isolated from human faeces and emended description of the Oscillibacter genus.</title>
        <authorList>
            <person name="Le Roy T."/>
            <person name="Van der Smissen P."/>
            <person name="Delzenne N."/>
            <person name="Muccioli G."/>
            <person name="Collet J.F."/>
            <person name="Cani P.D."/>
        </authorList>
    </citation>
    <scope>NUCLEOTIDE SEQUENCE [LARGE SCALE GENOMIC DNA]</scope>
    <source>
        <strain evidence="3">J115</strain>
    </source>
</reference>
<dbReference type="Pfam" id="PF00753">
    <property type="entry name" value="Lactamase_B"/>
    <property type="match status" value="1"/>
</dbReference>
<dbReference type="Gene3D" id="3.60.15.10">
    <property type="entry name" value="Ribonuclease Z/Hydroxyacylglutathione hydrolase-like"/>
    <property type="match status" value="1"/>
</dbReference>
<evidence type="ECO:0000259" key="1">
    <source>
        <dbReference type="SMART" id="SM00849"/>
    </source>
</evidence>
<dbReference type="PANTHER" id="PTHR23131">
    <property type="entry name" value="ENDORIBONUCLEASE LACTB2"/>
    <property type="match status" value="1"/>
</dbReference>
<dbReference type="InterPro" id="IPR001279">
    <property type="entry name" value="Metallo-B-lactamas"/>
</dbReference>
<dbReference type="GO" id="GO:0016787">
    <property type="term" value="F:hydrolase activity"/>
    <property type="evidence" value="ECO:0007669"/>
    <property type="project" value="UniProtKB-KW"/>
</dbReference>
<feature type="domain" description="Metallo-beta-lactamase" evidence="1">
    <location>
        <begin position="23"/>
        <end position="231"/>
    </location>
</feature>
<dbReference type="SUPFAM" id="SSF56281">
    <property type="entry name" value="Metallo-hydrolase/oxidoreductase"/>
    <property type="match status" value="1"/>
</dbReference>
<protein>
    <submittedName>
        <fullName evidence="2">MBL fold metallo-hydrolase</fullName>
    </submittedName>
</protein>
<dbReference type="InterPro" id="IPR036866">
    <property type="entry name" value="RibonucZ/Hydroxyglut_hydro"/>
</dbReference>
<dbReference type="KEGG" id="obj:EIO64_12150"/>
<organism evidence="2 3">
    <name type="scientific">Dysosmobacter welbionis</name>
    <dbReference type="NCBI Taxonomy" id="2093857"/>
    <lineage>
        <taxon>Bacteria</taxon>
        <taxon>Bacillati</taxon>
        <taxon>Bacillota</taxon>
        <taxon>Clostridia</taxon>
        <taxon>Eubacteriales</taxon>
        <taxon>Oscillospiraceae</taxon>
        <taxon>Dysosmobacter</taxon>
    </lineage>
</organism>